<dbReference type="InterPro" id="IPR000572">
    <property type="entry name" value="OxRdtase_Mopterin-bd_dom"/>
</dbReference>
<dbReference type="GO" id="GO:0006790">
    <property type="term" value="P:sulfur compound metabolic process"/>
    <property type="evidence" value="ECO:0007669"/>
    <property type="project" value="TreeGrafter"/>
</dbReference>
<keyword evidence="2" id="KW-0812">Transmembrane</keyword>
<accession>A0A1H1AGV9</accession>
<dbReference type="InterPro" id="IPR014756">
    <property type="entry name" value="Ig_E-set"/>
</dbReference>
<dbReference type="SUPFAM" id="SSF81296">
    <property type="entry name" value="E set domains"/>
    <property type="match status" value="1"/>
</dbReference>
<dbReference type="GO" id="GO:0043546">
    <property type="term" value="F:molybdopterin cofactor binding"/>
    <property type="evidence" value="ECO:0007669"/>
    <property type="project" value="TreeGrafter"/>
</dbReference>
<feature type="domain" description="Oxidoreductase molybdopterin-binding" evidence="3">
    <location>
        <begin position="254"/>
        <end position="406"/>
    </location>
</feature>
<dbReference type="RefSeq" id="WP_074699427.1">
    <property type="nucleotide sequence ID" value="NZ_CP018863.1"/>
</dbReference>
<feature type="region of interest" description="Disordered" evidence="1">
    <location>
        <begin position="509"/>
        <end position="529"/>
    </location>
</feature>
<dbReference type="GO" id="GO:0020037">
    <property type="term" value="F:heme binding"/>
    <property type="evidence" value="ECO:0007669"/>
    <property type="project" value="TreeGrafter"/>
</dbReference>
<sequence>MKKLKRIPLSVLTAALAGLVSAGVLLGVAQLAGVWFRPAASPLVALGAAFIDFTPTWLKNFAVETFGTADKTVLFIAMGVVTAVLACLVGLLARRRWTWGAAAVILLGAVVGTAVITRAGAGVLDLIPTAAGTLAGLASLRLLERRIPEAGEIRTATAAAGPDVTVAPAASGTPTRRSFFAAAGLLAVTAAVVGAGGTALAGLRNSVEDFRKALRLPSPFRKAEPLPAGVHAPVDGVVPFVTPNADFYRIDTALAVPRVDPQTWQLRVHGMVEEEFTMSFQELLDSELLESYVTLTCVSNPVGGDLAGNAKWLGYPLAKVLERARPLPGSDMVLSTSVDGFSASTPLEVLRDGRDALLAVGMNGEPLPLDHGFPVRMVVPGLYGFVSATKWVVDLEVTRFQDKTAYWTDRGWSERAPIKTASRIEAPRPFARVPAGKVAVGGTAWAQQRGIERVEVQVDDGRWQEAELAAEATVDTWRQWSFSWQAEPGQHYLRVRSYDAVDGLQTDERADPIPNGASGWHSISVTVEP</sequence>
<evidence type="ECO:0000313" key="5">
    <source>
        <dbReference type="Proteomes" id="UP000181917"/>
    </source>
</evidence>
<feature type="transmembrane region" description="Helical" evidence="2">
    <location>
        <begin position="71"/>
        <end position="92"/>
    </location>
</feature>
<gene>
    <name evidence="4" type="ORF">SAMN04489742_0922</name>
</gene>
<feature type="transmembrane region" description="Helical" evidence="2">
    <location>
        <begin position="99"/>
        <end position="120"/>
    </location>
</feature>
<feature type="transmembrane region" description="Helical" evidence="2">
    <location>
        <begin position="126"/>
        <end position="143"/>
    </location>
</feature>
<keyword evidence="2" id="KW-1133">Transmembrane helix</keyword>
<keyword evidence="2" id="KW-0472">Membrane</keyword>
<dbReference type="Proteomes" id="UP000181917">
    <property type="component" value="Unassembled WGS sequence"/>
</dbReference>
<evidence type="ECO:0000256" key="2">
    <source>
        <dbReference type="SAM" id="Phobius"/>
    </source>
</evidence>
<dbReference type="PANTHER" id="PTHR19372">
    <property type="entry name" value="SULFITE REDUCTASE"/>
    <property type="match status" value="1"/>
</dbReference>
<protein>
    <submittedName>
        <fullName evidence="4">DMSO/TMAO reductase YedYZ, molybdopterin-dependent catalytic subunit</fullName>
    </submittedName>
</protein>
<feature type="transmembrane region" description="Helical" evidence="2">
    <location>
        <begin position="179"/>
        <end position="203"/>
    </location>
</feature>
<name>A0A1H1AGV9_9MICC</name>
<dbReference type="KEGG" id="acry:AC20117_12710"/>
<dbReference type="Gene3D" id="3.90.420.10">
    <property type="entry name" value="Oxidoreductase, molybdopterin-binding domain"/>
    <property type="match status" value="1"/>
</dbReference>
<dbReference type="Gene3D" id="2.60.40.650">
    <property type="match status" value="1"/>
</dbReference>
<organism evidence="4 5">
    <name type="scientific">Crystallibacter crystallopoietes</name>
    <dbReference type="NCBI Taxonomy" id="37928"/>
    <lineage>
        <taxon>Bacteria</taxon>
        <taxon>Bacillati</taxon>
        <taxon>Actinomycetota</taxon>
        <taxon>Actinomycetes</taxon>
        <taxon>Micrococcales</taxon>
        <taxon>Micrococcaceae</taxon>
        <taxon>Crystallibacter</taxon>
    </lineage>
</organism>
<dbReference type="GO" id="GO:0008482">
    <property type="term" value="F:sulfite oxidase activity"/>
    <property type="evidence" value="ECO:0007669"/>
    <property type="project" value="TreeGrafter"/>
</dbReference>
<dbReference type="EMBL" id="FNKH01000002">
    <property type="protein sequence ID" value="SDQ38935.1"/>
    <property type="molecule type" value="Genomic_DNA"/>
</dbReference>
<evidence type="ECO:0000259" key="3">
    <source>
        <dbReference type="Pfam" id="PF00174"/>
    </source>
</evidence>
<evidence type="ECO:0000313" key="4">
    <source>
        <dbReference type="EMBL" id="SDQ38935.1"/>
    </source>
</evidence>
<dbReference type="STRING" id="37928.SAMN04489742_0922"/>
<keyword evidence="5" id="KW-1185">Reference proteome</keyword>
<dbReference type="Pfam" id="PF00174">
    <property type="entry name" value="Oxidored_molyb"/>
    <property type="match status" value="1"/>
</dbReference>
<dbReference type="PANTHER" id="PTHR19372:SF7">
    <property type="entry name" value="SULFITE OXIDASE, MITOCHONDRIAL"/>
    <property type="match status" value="1"/>
</dbReference>
<evidence type="ECO:0000256" key="1">
    <source>
        <dbReference type="SAM" id="MobiDB-lite"/>
    </source>
</evidence>
<dbReference type="InterPro" id="IPR036374">
    <property type="entry name" value="OxRdtase_Mopterin-bd_sf"/>
</dbReference>
<dbReference type="AlphaFoldDB" id="A0A1H1AGV9"/>
<dbReference type="SUPFAM" id="SSF56524">
    <property type="entry name" value="Oxidoreductase molybdopterin-binding domain"/>
    <property type="match status" value="1"/>
</dbReference>
<reference evidence="4 5" key="1">
    <citation type="submission" date="2016-10" db="EMBL/GenBank/DDBJ databases">
        <authorList>
            <person name="de Groot N.N."/>
        </authorList>
    </citation>
    <scope>NUCLEOTIDE SEQUENCE [LARGE SCALE GENOMIC DNA]</scope>
    <source>
        <strain evidence="4 5">DSM 20117</strain>
    </source>
</reference>
<proteinExistence type="predicted"/>